<feature type="signal peptide" evidence="1">
    <location>
        <begin position="1"/>
        <end position="23"/>
    </location>
</feature>
<dbReference type="Proteomes" id="UP000284051">
    <property type="component" value="Unassembled WGS sequence"/>
</dbReference>
<dbReference type="Proteomes" id="UP000283586">
    <property type="component" value="Unassembled WGS sequence"/>
</dbReference>
<protein>
    <recommendedName>
        <fullName evidence="6">VCBS repeat-containing protein</fullName>
    </recommendedName>
</protein>
<proteinExistence type="predicted"/>
<dbReference type="EMBL" id="QRID01000001">
    <property type="protein sequence ID" value="RHG30776.1"/>
    <property type="molecule type" value="Genomic_DNA"/>
</dbReference>
<keyword evidence="1" id="KW-0732">Signal</keyword>
<dbReference type="AlphaFoldDB" id="A0A414T9C5"/>
<accession>A0A414T9C5</accession>
<sequence>MRKIISLVLCIAMLISSSNIVLADEITEEAYHTVPVEFSDNIGNAETLQVMIKNDNVYANAEELGTRLGYEVGMSEEYVSIYNRDADENVPYGLTVFYYDSTKAGHMLFTQMADSYEAPFETIKNENGVWIPLEYSLLLLNSSMLVVDNTILIDMPSKNIIDIYMDVLKNNQTYLFDWQDDIGISEKNEDTMGKASFVATMFNGLLNMDGESWVQSIQNFALDSSAYDSKYSEELAMLFCTYSDGELQQEVKAMNKLMSHFDGKGALGKAINAIDKQLDENIDNLLKTSNHLKSQIDVDNNASIAAYNKSYQALENACDKAKFFSDATELYTKVGKGVAEATSFLDKFYKVAEVVGFADEFQNQDKYAVNALSKFVVNTDSQSVMSNAMKNGIVNYVGTLKTDIATYSALRYLKENYDDLIFEAADLTASFGLTANLMLIGWSVMSANIPFYKEGLSNTDSFMLSMYASIFQADSFTSYQTLRNSIFSDVNNITPENLYKISQYCYTYLKFCYITRDAALGALSEGTKTAVPDLIEYQNNINEEIAGYLVQLKNADKTNESKCYGFLPEDNKEYLNSYNTNKTSAIIGLPAENRFDMTQWLDSFLDFYDAVGGSYSDETGGHENWIIGEGIQYGNYDESTSVDEIYIEGDEYSLYGINVGMDVKEGQVSLKDWEEDTINTDLGKYEYSYEDKHIWFSSKEDNTISEFGFWRDAVQENNNEDNQDEYYYKTSMNGAVVEVENTYPNLPYTTKMTITLDNGSVLQEVYDLGDNYGGWIGSVQTVDLTGDGIEEIILCLDVVGSTYGASQVYVYQLLNGNLYTLLELNDEVISEITDKINTCSNIEVVDSKLIVQGNTTAMGYDNITIVFNSDGTWKIEE</sequence>
<comment type="caution">
    <text evidence="2">The sequence shown here is derived from an EMBL/GenBank/DDBJ whole genome shotgun (WGS) entry which is preliminary data.</text>
</comment>
<evidence type="ECO:0000313" key="5">
    <source>
        <dbReference type="Proteomes" id="UP000284051"/>
    </source>
</evidence>
<evidence type="ECO:0000313" key="4">
    <source>
        <dbReference type="Proteomes" id="UP000283586"/>
    </source>
</evidence>
<reference evidence="4 5" key="1">
    <citation type="submission" date="2018-08" db="EMBL/GenBank/DDBJ databases">
        <title>A genome reference for cultivated species of the human gut microbiota.</title>
        <authorList>
            <person name="Zou Y."/>
            <person name="Xue W."/>
            <person name="Luo G."/>
        </authorList>
    </citation>
    <scope>NUCLEOTIDE SEQUENCE [LARGE SCALE GENOMIC DNA]</scope>
    <source>
        <strain evidence="3 4">AF31-21AC</strain>
        <strain evidence="2 5">AM22-21LB</strain>
    </source>
</reference>
<evidence type="ECO:0008006" key="6">
    <source>
        <dbReference type="Google" id="ProtNLM"/>
    </source>
</evidence>
<name>A0A414T9C5_9FIRM</name>
<evidence type="ECO:0000313" key="2">
    <source>
        <dbReference type="EMBL" id="RHG30776.1"/>
    </source>
</evidence>
<gene>
    <name evidence="2" type="ORF">DW264_00550</name>
    <name evidence="3" type="ORF">DWZ31_02255</name>
</gene>
<feature type="chain" id="PRO_5036105409" description="VCBS repeat-containing protein" evidence="1">
    <location>
        <begin position="24"/>
        <end position="877"/>
    </location>
</feature>
<organism evidence="2 5">
    <name type="scientific">Roseburia intestinalis</name>
    <dbReference type="NCBI Taxonomy" id="166486"/>
    <lineage>
        <taxon>Bacteria</taxon>
        <taxon>Bacillati</taxon>
        <taxon>Bacillota</taxon>
        <taxon>Clostridia</taxon>
        <taxon>Lachnospirales</taxon>
        <taxon>Lachnospiraceae</taxon>
        <taxon>Roseburia</taxon>
    </lineage>
</organism>
<evidence type="ECO:0000313" key="3">
    <source>
        <dbReference type="EMBL" id="RHN11448.1"/>
    </source>
</evidence>
<evidence type="ECO:0000256" key="1">
    <source>
        <dbReference type="SAM" id="SignalP"/>
    </source>
</evidence>
<dbReference type="EMBL" id="QRQN01000002">
    <property type="protein sequence ID" value="RHN11448.1"/>
    <property type="molecule type" value="Genomic_DNA"/>
</dbReference>
<dbReference type="RefSeq" id="WP_118488119.1">
    <property type="nucleotide sequence ID" value="NZ_QRID01000001.1"/>
</dbReference>